<reference evidence="1" key="1">
    <citation type="submission" date="2021-02" db="EMBL/GenBank/DDBJ databases">
        <authorList>
            <person name="Nowell W R."/>
        </authorList>
    </citation>
    <scope>NUCLEOTIDE SEQUENCE</scope>
</reference>
<dbReference type="PANTHER" id="PTHR12975:SF6">
    <property type="entry name" value="TRAFFICKING PROTEIN PARTICLE COMPLEX SUBUNIT 8"/>
    <property type="match status" value="1"/>
</dbReference>
<dbReference type="PANTHER" id="PTHR12975">
    <property type="entry name" value="TRANSPORT PROTEIN TRAPP"/>
    <property type="match status" value="1"/>
</dbReference>
<gene>
    <name evidence="1" type="ORF">KXQ929_LOCUS51194</name>
</gene>
<evidence type="ECO:0000313" key="2">
    <source>
        <dbReference type="Proteomes" id="UP000663868"/>
    </source>
</evidence>
<dbReference type="GO" id="GO:1990072">
    <property type="term" value="C:TRAPPIII protein complex"/>
    <property type="evidence" value="ECO:0007669"/>
    <property type="project" value="TreeGrafter"/>
</dbReference>
<sequence>MCCLSNFMQESSASKAYPTQYMDEAIDIYSLACRLPIFATRCVLMSTEILKSKEAYDQAVQQFLKLSQEDSDLRGALFLEQASHCFLNYRPPYIRKYAFYMVIAGHRYLKAGQ</sequence>
<organism evidence="1 2">
    <name type="scientific">Adineta steineri</name>
    <dbReference type="NCBI Taxonomy" id="433720"/>
    <lineage>
        <taxon>Eukaryota</taxon>
        <taxon>Metazoa</taxon>
        <taxon>Spiralia</taxon>
        <taxon>Gnathifera</taxon>
        <taxon>Rotifera</taxon>
        <taxon>Eurotatoria</taxon>
        <taxon>Bdelloidea</taxon>
        <taxon>Adinetida</taxon>
        <taxon>Adinetidae</taxon>
        <taxon>Adineta</taxon>
    </lineage>
</organism>
<accession>A0A820PBJ9</accession>
<dbReference type="Pfam" id="PF12739">
    <property type="entry name" value="TRAPPC-Trs85"/>
    <property type="match status" value="1"/>
</dbReference>
<dbReference type="EMBL" id="CAJOBB010024881">
    <property type="protein sequence ID" value="CAF4404085.1"/>
    <property type="molecule type" value="Genomic_DNA"/>
</dbReference>
<comment type="caution">
    <text evidence="1">The sequence shown here is derived from an EMBL/GenBank/DDBJ whole genome shotgun (WGS) entry which is preliminary data.</text>
</comment>
<feature type="non-terminal residue" evidence="1">
    <location>
        <position position="1"/>
    </location>
</feature>
<dbReference type="InterPro" id="IPR024420">
    <property type="entry name" value="TRAPP_III_complex_Trs85"/>
</dbReference>
<proteinExistence type="predicted"/>
<evidence type="ECO:0000313" key="1">
    <source>
        <dbReference type="EMBL" id="CAF4404085.1"/>
    </source>
</evidence>
<dbReference type="AlphaFoldDB" id="A0A820PBJ9"/>
<name>A0A820PBJ9_9BILA</name>
<protein>
    <submittedName>
        <fullName evidence="1">Uncharacterized protein</fullName>
    </submittedName>
</protein>
<dbReference type="Proteomes" id="UP000663868">
    <property type="component" value="Unassembled WGS sequence"/>
</dbReference>